<feature type="domain" description="Costars" evidence="1">
    <location>
        <begin position="64"/>
        <end position="142"/>
    </location>
</feature>
<keyword evidence="3" id="KW-1185">Reference proteome</keyword>
<dbReference type="AlphaFoldDB" id="A0AAW1KN72"/>
<dbReference type="InterPro" id="IPR027817">
    <property type="entry name" value="Costars_dom"/>
</dbReference>
<organism evidence="2 3">
    <name type="scientific">Popillia japonica</name>
    <name type="common">Japanese beetle</name>
    <dbReference type="NCBI Taxonomy" id="7064"/>
    <lineage>
        <taxon>Eukaryota</taxon>
        <taxon>Metazoa</taxon>
        <taxon>Ecdysozoa</taxon>
        <taxon>Arthropoda</taxon>
        <taxon>Hexapoda</taxon>
        <taxon>Insecta</taxon>
        <taxon>Pterygota</taxon>
        <taxon>Neoptera</taxon>
        <taxon>Endopterygota</taxon>
        <taxon>Coleoptera</taxon>
        <taxon>Polyphaga</taxon>
        <taxon>Scarabaeiformia</taxon>
        <taxon>Scarabaeidae</taxon>
        <taxon>Rutelinae</taxon>
        <taxon>Popillia</taxon>
    </lineage>
</organism>
<comment type="caution">
    <text evidence="2">The sequence shown here is derived from an EMBL/GenBank/DDBJ whole genome shotgun (WGS) entry which is preliminary data.</text>
</comment>
<gene>
    <name evidence="2" type="ORF">QE152_g21542</name>
</gene>
<evidence type="ECO:0000259" key="1">
    <source>
        <dbReference type="SMART" id="SM01283"/>
    </source>
</evidence>
<sequence length="182" mass="20892">MDSRLGDKIVKFNAKADDHVKKQAVNPFRNDSVKNMTKREFAKDEYGRPAKGSKSETRGFRASALVYKEMLQLCEIIHDYGGPSSEGDPRRVICFGELFSMYNTISNKLVGILLRTRKHQIIDFEGECLFQRRDDAVPIVLLKPIEEIRKEFHHEIDTTLSAIEKNKKSQELPRSTESDDSD</sequence>
<dbReference type="SMART" id="SM01283">
    <property type="entry name" value="Costars"/>
    <property type="match status" value="1"/>
</dbReference>
<dbReference type="Gene3D" id="1.10.10.1540">
    <property type="entry name" value="Costar domain"/>
    <property type="match status" value="1"/>
</dbReference>
<evidence type="ECO:0000313" key="3">
    <source>
        <dbReference type="Proteomes" id="UP001458880"/>
    </source>
</evidence>
<dbReference type="GO" id="GO:0045944">
    <property type="term" value="P:positive regulation of transcription by RNA polymerase II"/>
    <property type="evidence" value="ECO:0007669"/>
    <property type="project" value="TreeGrafter"/>
</dbReference>
<dbReference type="FunFam" id="1.10.10.1540:FF:000003">
    <property type="entry name" value="Uncharacterized protein, isoform B"/>
    <property type="match status" value="1"/>
</dbReference>
<reference evidence="2 3" key="1">
    <citation type="journal article" date="2024" name="BMC Genomics">
        <title>De novo assembly and annotation of Popillia japonica's genome with initial clues to its potential as an invasive pest.</title>
        <authorList>
            <person name="Cucini C."/>
            <person name="Boschi S."/>
            <person name="Funari R."/>
            <person name="Cardaioli E."/>
            <person name="Iannotti N."/>
            <person name="Marturano G."/>
            <person name="Paoli F."/>
            <person name="Bruttini M."/>
            <person name="Carapelli A."/>
            <person name="Frati F."/>
            <person name="Nardi F."/>
        </authorList>
    </citation>
    <scope>NUCLEOTIDE SEQUENCE [LARGE SCALE GENOMIC DNA]</scope>
    <source>
        <strain evidence="2">DMR45628</strain>
    </source>
</reference>
<dbReference type="Proteomes" id="UP001458880">
    <property type="component" value="Unassembled WGS sequence"/>
</dbReference>
<proteinExistence type="predicted"/>
<dbReference type="GO" id="GO:0035025">
    <property type="term" value="P:positive regulation of Rho protein signal transduction"/>
    <property type="evidence" value="ECO:0007669"/>
    <property type="project" value="InterPro"/>
</dbReference>
<dbReference type="InterPro" id="IPR026111">
    <property type="entry name" value="Abra"/>
</dbReference>
<dbReference type="InterPro" id="IPR038095">
    <property type="entry name" value="Costars_sf"/>
</dbReference>
<dbReference type="PANTHER" id="PTHR22739">
    <property type="entry name" value="STRIATED MUSCLE ACTIVATOR OF RHO-DEPENDENT SIGNALING-RELATED"/>
    <property type="match status" value="1"/>
</dbReference>
<dbReference type="EMBL" id="JASPKY010000199">
    <property type="protein sequence ID" value="KAK9721452.1"/>
    <property type="molecule type" value="Genomic_DNA"/>
</dbReference>
<dbReference type="GO" id="GO:0030017">
    <property type="term" value="C:sarcomere"/>
    <property type="evidence" value="ECO:0007669"/>
    <property type="project" value="TreeGrafter"/>
</dbReference>
<name>A0AAW1KN72_POPJA</name>
<dbReference type="GO" id="GO:0003779">
    <property type="term" value="F:actin binding"/>
    <property type="evidence" value="ECO:0007669"/>
    <property type="project" value="InterPro"/>
</dbReference>
<dbReference type="PANTHER" id="PTHR22739:SF7">
    <property type="entry name" value="EG:152A3.3 PROTEIN-RELATED"/>
    <property type="match status" value="1"/>
</dbReference>
<accession>A0AAW1KN72</accession>
<evidence type="ECO:0000313" key="2">
    <source>
        <dbReference type="EMBL" id="KAK9721452.1"/>
    </source>
</evidence>
<dbReference type="Pfam" id="PF14705">
    <property type="entry name" value="Costars"/>
    <property type="match status" value="1"/>
</dbReference>
<protein>
    <submittedName>
        <fullName evidence="2">Costars</fullName>
    </submittedName>
</protein>